<proteinExistence type="predicted"/>
<organism evidence="1 2">
    <name type="scientific">Candidatus Propionivibrio aalborgensis</name>
    <dbReference type="NCBI Taxonomy" id="1860101"/>
    <lineage>
        <taxon>Bacteria</taxon>
        <taxon>Pseudomonadati</taxon>
        <taxon>Pseudomonadota</taxon>
        <taxon>Betaproteobacteria</taxon>
        <taxon>Rhodocyclales</taxon>
        <taxon>Rhodocyclaceae</taxon>
        <taxon>Propionivibrio</taxon>
    </lineage>
</organism>
<keyword evidence="2" id="KW-1185">Reference proteome</keyword>
<dbReference type="Proteomes" id="UP000199600">
    <property type="component" value="Unassembled WGS sequence"/>
</dbReference>
<evidence type="ECO:0000313" key="2">
    <source>
        <dbReference type="Proteomes" id="UP000199600"/>
    </source>
</evidence>
<evidence type="ECO:0000313" key="1">
    <source>
        <dbReference type="EMBL" id="SBT10653.1"/>
    </source>
</evidence>
<dbReference type="AlphaFoldDB" id="A0A1A8Y2N6"/>
<protein>
    <submittedName>
        <fullName evidence="1">Uncharacterized protein</fullName>
    </submittedName>
</protein>
<sequence>MSYTLTETGKVLTETQEGITMPADYSFATVNDYVHGMEVHFEDLQALCLGMADHIDKLRRGEFICQRCGLRKDSERSTEHEF</sequence>
<dbReference type="EMBL" id="FLQY01000364">
    <property type="protein sequence ID" value="SBT10653.1"/>
    <property type="molecule type" value="Genomic_DNA"/>
</dbReference>
<name>A0A1A8Y2N6_9RHOO</name>
<dbReference type="RefSeq" id="WP_186412229.1">
    <property type="nucleotide sequence ID" value="NZ_FLQY01000364.1"/>
</dbReference>
<accession>A0A1A8Y2N6</accession>
<gene>
    <name evidence="1" type="ORF">PROAA_610013</name>
</gene>
<reference evidence="1 2" key="1">
    <citation type="submission" date="2016-06" db="EMBL/GenBank/DDBJ databases">
        <authorList>
            <person name="Kjaerup R.B."/>
            <person name="Dalgaard T.S."/>
            <person name="Juul-Madsen H.R."/>
        </authorList>
    </citation>
    <scope>NUCLEOTIDE SEQUENCE [LARGE SCALE GENOMIC DNA]</scope>
    <source>
        <strain evidence="1">2</strain>
    </source>
</reference>